<comment type="pathway">
    <text evidence="2">Nitrogen metabolism; (S)-allantoin degradation; allantoate from (S)-allantoin: step 1/1.</text>
</comment>
<keyword evidence="7 11" id="KW-0378">Hydrolase</keyword>
<reference evidence="11 12" key="1">
    <citation type="submission" date="2019-12" db="EMBL/GenBank/DDBJ databases">
        <title>Whole genome sequencing of endophytic Actinobacterium Micromonospora sp. MPMI6T.</title>
        <authorList>
            <person name="Evv R."/>
            <person name="Podile A.R."/>
        </authorList>
    </citation>
    <scope>NUCLEOTIDE SEQUENCE [LARGE SCALE GENOMIC DNA]</scope>
    <source>
        <strain evidence="11 12">MPMI6</strain>
    </source>
</reference>
<proteinExistence type="inferred from homology"/>
<feature type="domain" description="Amidohydrolase-related" evidence="10">
    <location>
        <begin position="53"/>
        <end position="420"/>
    </location>
</feature>
<accession>A0ABS3VIU0</accession>
<dbReference type="InterPro" id="IPR050138">
    <property type="entry name" value="DHOase/Allantoinase_Hydrolase"/>
</dbReference>
<sequence>MTLDLVIRSRRAVLPNGEAAAAVGVQDGRIAVVVPYGTRLDTLTDLDLGDTALLPGMVDTHVHVNEPGRTHWEGFASATRAAAAGGVTTVVDMPLNSVPPTTDAAALAAKQAAARDVCHIDVGFWGGVVPGNAADLPELRAAGVFGFKAFLTESGVPEFPPVTVDELTVAAMAVPGALFLVHAEDPDMLRDPVSGRYGDFLASRPPVAEASAIAAVTEVSRRTGARMHILHVSAGAGVEAIAAAQHEGLAVTGETCPHYLTLTADDVSDGATEFKCCPPIRSWADQDALWGGLRAGVISCIVSDHSPSPPELKAGGFDQAWGGIASVQLSLPAVWTEAARRGAQLPDVVRWQSANTSALVGLHDRGAIRVSARADLVAFDADAWFTVDSGDLLHRHPVTPYAGRRLRGVVRQTWLAGRPVGGDRPAGQLVTARAASAALSAPRPDGYGSSVDGVAGQQP</sequence>
<dbReference type="GO" id="GO:0004038">
    <property type="term" value="F:allantoinase activity"/>
    <property type="evidence" value="ECO:0007669"/>
    <property type="project" value="UniProtKB-EC"/>
</dbReference>
<organism evidence="11 12">
    <name type="scientific">Micromonospora echinofusca</name>
    <dbReference type="NCBI Taxonomy" id="47858"/>
    <lineage>
        <taxon>Bacteria</taxon>
        <taxon>Bacillati</taxon>
        <taxon>Actinomycetota</taxon>
        <taxon>Actinomycetes</taxon>
        <taxon>Micromonosporales</taxon>
        <taxon>Micromonosporaceae</taxon>
        <taxon>Micromonospora</taxon>
    </lineage>
</organism>
<dbReference type="Gene3D" id="3.20.20.140">
    <property type="entry name" value="Metal-dependent hydrolases"/>
    <property type="match status" value="1"/>
</dbReference>
<comment type="cofactor">
    <cofactor evidence="1">
        <name>Zn(2+)</name>
        <dbReference type="ChEBI" id="CHEBI:29105"/>
    </cofactor>
</comment>
<evidence type="ECO:0000313" key="12">
    <source>
        <dbReference type="Proteomes" id="UP000823521"/>
    </source>
</evidence>
<evidence type="ECO:0000256" key="5">
    <source>
        <dbReference type="ARBA" id="ARBA00012863"/>
    </source>
</evidence>
<evidence type="ECO:0000256" key="2">
    <source>
        <dbReference type="ARBA" id="ARBA00004968"/>
    </source>
</evidence>
<evidence type="ECO:0000256" key="9">
    <source>
        <dbReference type="SAM" id="MobiDB-lite"/>
    </source>
</evidence>
<dbReference type="InterPro" id="IPR011059">
    <property type="entry name" value="Metal-dep_hydrolase_composite"/>
</dbReference>
<dbReference type="InterPro" id="IPR017593">
    <property type="entry name" value="Allantoinase"/>
</dbReference>
<dbReference type="RefSeq" id="WP_208810516.1">
    <property type="nucleotide sequence ID" value="NZ_WVUH01000001.1"/>
</dbReference>
<dbReference type="Proteomes" id="UP000823521">
    <property type="component" value="Unassembled WGS sequence"/>
</dbReference>
<keyword evidence="8" id="KW-0862">Zinc</keyword>
<evidence type="ECO:0000256" key="3">
    <source>
        <dbReference type="ARBA" id="ARBA00010368"/>
    </source>
</evidence>
<dbReference type="InterPro" id="IPR006680">
    <property type="entry name" value="Amidohydro-rel"/>
</dbReference>
<comment type="similarity">
    <text evidence="3">Belongs to the metallo-dependent hydrolases superfamily. Allantoinase family.</text>
</comment>
<evidence type="ECO:0000256" key="7">
    <source>
        <dbReference type="ARBA" id="ARBA00022801"/>
    </source>
</evidence>
<dbReference type="NCBIfam" id="TIGR03178">
    <property type="entry name" value="allantoinase"/>
    <property type="match status" value="1"/>
</dbReference>
<keyword evidence="6" id="KW-0479">Metal-binding</keyword>
<evidence type="ECO:0000259" key="10">
    <source>
        <dbReference type="Pfam" id="PF01979"/>
    </source>
</evidence>
<protein>
    <recommendedName>
        <fullName evidence="5">allantoinase</fullName>
        <ecNumber evidence="5">3.5.2.5</ecNumber>
    </recommendedName>
</protein>
<evidence type="ECO:0000313" key="11">
    <source>
        <dbReference type="EMBL" id="MBO4204436.1"/>
    </source>
</evidence>
<comment type="subunit">
    <text evidence="4">Homotetramer.</text>
</comment>
<dbReference type="SUPFAM" id="SSF51556">
    <property type="entry name" value="Metallo-dependent hydrolases"/>
    <property type="match status" value="1"/>
</dbReference>
<dbReference type="SUPFAM" id="SSF51338">
    <property type="entry name" value="Composite domain of metallo-dependent hydrolases"/>
    <property type="match status" value="1"/>
</dbReference>
<evidence type="ECO:0000256" key="6">
    <source>
        <dbReference type="ARBA" id="ARBA00022723"/>
    </source>
</evidence>
<evidence type="ECO:0000256" key="4">
    <source>
        <dbReference type="ARBA" id="ARBA00011881"/>
    </source>
</evidence>
<evidence type="ECO:0000256" key="1">
    <source>
        <dbReference type="ARBA" id="ARBA00001947"/>
    </source>
</evidence>
<dbReference type="EMBL" id="WVUH01000001">
    <property type="protein sequence ID" value="MBO4204436.1"/>
    <property type="molecule type" value="Genomic_DNA"/>
</dbReference>
<keyword evidence="12" id="KW-1185">Reference proteome</keyword>
<feature type="region of interest" description="Disordered" evidence="9">
    <location>
        <begin position="439"/>
        <end position="459"/>
    </location>
</feature>
<gene>
    <name evidence="11" type="primary">allB</name>
    <name evidence="11" type="ORF">GSF22_00175</name>
</gene>
<dbReference type="InterPro" id="IPR032466">
    <property type="entry name" value="Metal_Hydrolase"/>
</dbReference>
<comment type="caution">
    <text evidence="11">The sequence shown here is derived from an EMBL/GenBank/DDBJ whole genome shotgun (WGS) entry which is preliminary data.</text>
</comment>
<dbReference type="PANTHER" id="PTHR43668:SF2">
    <property type="entry name" value="ALLANTOINASE"/>
    <property type="match status" value="1"/>
</dbReference>
<name>A0ABS3VIU0_MICEH</name>
<dbReference type="PANTHER" id="PTHR43668">
    <property type="entry name" value="ALLANTOINASE"/>
    <property type="match status" value="1"/>
</dbReference>
<dbReference type="Pfam" id="PF01979">
    <property type="entry name" value="Amidohydro_1"/>
    <property type="match status" value="1"/>
</dbReference>
<dbReference type="EC" id="3.5.2.5" evidence="5"/>
<evidence type="ECO:0000256" key="8">
    <source>
        <dbReference type="ARBA" id="ARBA00022833"/>
    </source>
</evidence>